<gene>
    <name evidence="2" type="ORF">ACJ73_09901</name>
</gene>
<dbReference type="AlphaFoldDB" id="A0A1J9Q1R1"/>
<protein>
    <submittedName>
        <fullName evidence="2">Uncharacterized protein</fullName>
    </submittedName>
</protein>
<evidence type="ECO:0000313" key="3">
    <source>
        <dbReference type="Proteomes" id="UP000242791"/>
    </source>
</evidence>
<organism evidence="2 3">
    <name type="scientific">Blastomyces percursus</name>
    <dbReference type="NCBI Taxonomy" id="1658174"/>
    <lineage>
        <taxon>Eukaryota</taxon>
        <taxon>Fungi</taxon>
        <taxon>Dikarya</taxon>
        <taxon>Ascomycota</taxon>
        <taxon>Pezizomycotina</taxon>
        <taxon>Eurotiomycetes</taxon>
        <taxon>Eurotiomycetidae</taxon>
        <taxon>Onygenales</taxon>
        <taxon>Ajellomycetaceae</taxon>
        <taxon>Blastomyces</taxon>
    </lineage>
</organism>
<evidence type="ECO:0000256" key="1">
    <source>
        <dbReference type="SAM" id="MobiDB-lite"/>
    </source>
</evidence>
<name>A0A1J9Q1R1_9EURO</name>
<dbReference type="EMBL" id="LGTZ01003110">
    <property type="protein sequence ID" value="OJD10191.1"/>
    <property type="molecule type" value="Genomic_DNA"/>
</dbReference>
<reference evidence="2 3" key="1">
    <citation type="submission" date="2015-08" db="EMBL/GenBank/DDBJ databases">
        <title>Emmonsia species relationships and genome sequence.</title>
        <authorList>
            <person name="Cuomo C.A."/>
            <person name="Schwartz I.S."/>
            <person name="Kenyon C."/>
            <person name="De Hoog G.S."/>
            <person name="Govender N.P."/>
            <person name="Botha A."/>
            <person name="Moreno L."/>
            <person name="De Vries M."/>
            <person name="Munoz J.F."/>
            <person name="Stielow J.B."/>
        </authorList>
    </citation>
    <scope>NUCLEOTIDE SEQUENCE [LARGE SCALE GENOMIC DNA]</scope>
    <source>
        <strain evidence="2 3">EI222</strain>
    </source>
</reference>
<dbReference type="Proteomes" id="UP000242791">
    <property type="component" value="Unassembled WGS sequence"/>
</dbReference>
<feature type="region of interest" description="Disordered" evidence="1">
    <location>
        <begin position="47"/>
        <end position="75"/>
    </location>
</feature>
<accession>A0A1J9Q1R1</accession>
<feature type="compositionally biased region" description="Polar residues" evidence="1">
    <location>
        <begin position="60"/>
        <end position="75"/>
    </location>
</feature>
<evidence type="ECO:0000313" key="2">
    <source>
        <dbReference type="EMBL" id="OJD10191.1"/>
    </source>
</evidence>
<proteinExistence type="predicted"/>
<comment type="caution">
    <text evidence="2">The sequence shown here is derived from an EMBL/GenBank/DDBJ whole genome shotgun (WGS) entry which is preliminary data.</text>
</comment>
<dbReference type="STRING" id="1658174.A0A1J9Q1R1"/>
<sequence>MADNSSPDYEALYGKAEAERRLVEEGEAWEKLRSQPTTLEELIKGCHDSFSRPSQVGAPSRSTKGQTPRLNCKNS</sequence>
<dbReference type="OrthoDB" id="10586258at2759"/>
<dbReference type="VEuPathDB" id="FungiDB:ACJ73_09901"/>
<keyword evidence="3" id="KW-1185">Reference proteome</keyword>